<protein>
    <submittedName>
        <fullName evidence="1">Uncharacterized protein</fullName>
    </submittedName>
</protein>
<evidence type="ECO:0000313" key="2">
    <source>
        <dbReference type="Proteomes" id="UP000008459"/>
    </source>
</evidence>
<dbReference type="AlphaFoldDB" id="F4D6K0"/>
<dbReference type="EMBL" id="CP002605">
    <property type="protein sequence ID" value="AEE70625.1"/>
    <property type="molecule type" value="Genomic_DNA"/>
</dbReference>
<evidence type="ECO:0000313" key="1">
    <source>
        <dbReference type="EMBL" id="AEE70625.1"/>
    </source>
</evidence>
<sequence>MLSKSVEHSVLSISTSFKTPKTYSKNFTKFVCARKIIINPLKLKIKN</sequence>
<dbReference type="PATRIC" id="fig|585538.3.peg.1045"/>
<proteinExistence type="predicted"/>
<dbReference type="KEGG" id="hpx:HMPREF0462_1021"/>
<name>F4D6K0_HELPX</name>
<organism evidence="1 2">
    <name type="scientific">Helicobacter pylori 83</name>
    <dbReference type="NCBI Taxonomy" id="585538"/>
    <lineage>
        <taxon>Bacteria</taxon>
        <taxon>Pseudomonadati</taxon>
        <taxon>Campylobacterota</taxon>
        <taxon>Epsilonproteobacteria</taxon>
        <taxon>Campylobacterales</taxon>
        <taxon>Helicobacteraceae</taxon>
        <taxon>Helicobacter</taxon>
    </lineage>
</organism>
<gene>
    <name evidence="1" type="ORF">HMPREF0462_1021</name>
</gene>
<accession>F4D6K0</accession>
<dbReference type="HOGENOM" id="CLU_3168911_0_0_7"/>
<dbReference type="Proteomes" id="UP000008459">
    <property type="component" value="Chromosome"/>
</dbReference>
<reference evidence="1 2" key="1">
    <citation type="submission" date="2011-03" db="EMBL/GenBank/DDBJ databases">
        <authorList>
            <person name="Muzny D."/>
            <person name="Qin X."/>
            <person name="Deng J."/>
            <person name="Jiang H."/>
            <person name="Liu Y."/>
            <person name="Qu J."/>
            <person name="Song X.-Z."/>
            <person name="Zhang L."/>
            <person name="Thornton R."/>
            <person name="Coyle M."/>
            <person name="Francisco L."/>
            <person name="Jackson L."/>
            <person name="Javaid M."/>
            <person name="Korchina V."/>
            <person name="Kovar C."/>
            <person name="Mata R."/>
            <person name="Mathew T."/>
            <person name="Ngo R."/>
            <person name="Nguyen L."/>
            <person name="Nguyen N."/>
            <person name="Okwuonu G."/>
            <person name="Ongeri F."/>
            <person name="Pham C."/>
            <person name="Simmons D."/>
            <person name="Wilczek-Boney K."/>
            <person name="Hale W."/>
            <person name="Jakkamsetti A."/>
            <person name="Pham P."/>
            <person name="Ruth R."/>
            <person name="San Lucas F."/>
            <person name="Warren J."/>
            <person name="Zhang J."/>
            <person name="Zhao Z."/>
            <person name="Zhou C."/>
            <person name="Zhu D."/>
            <person name="Lee S."/>
            <person name="Bess C."/>
            <person name="Blankenburg K."/>
            <person name="Forbes L."/>
            <person name="Fu Q."/>
            <person name="Gubbala S."/>
            <person name="Hirani K."/>
            <person name="Jayaseelan J.C."/>
            <person name="Lara F."/>
            <person name="Munidasa M."/>
            <person name="Palculict T."/>
            <person name="Patil S."/>
            <person name="Pu L.-L."/>
            <person name="Saada N."/>
            <person name="Tang L."/>
            <person name="Weissenberger G."/>
            <person name="Zhu Y."/>
            <person name="Hemphill L."/>
            <person name="Shang Y."/>
            <person name="Youmans B."/>
            <person name="Ayvaz T."/>
            <person name="Ross M."/>
            <person name="Santibanez J."/>
            <person name="Aqrawi P."/>
            <person name="Gross S."/>
            <person name="Joshi V."/>
            <person name="Fowler G."/>
            <person name="Nazareth L."/>
            <person name="Reid J."/>
            <person name="Worley K."/>
            <person name="Petrosino J."/>
            <person name="Highlander S."/>
            <person name="Gibbs R."/>
            <person name="Gibbs R."/>
        </authorList>
    </citation>
    <scope>NUCLEOTIDE SEQUENCE [LARGE SCALE GENOMIC DNA]</scope>
    <source>
        <strain evidence="1 2">83</strain>
    </source>
</reference>